<proteinExistence type="predicted"/>
<feature type="domain" description="Reverse transcriptase Ty1/copia-type" evidence="2">
    <location>
        <begin position="148"/>
        <end position="241"/>
    </location>
</feature>
<dbReference type="EMBL" id="DAKRPA010000024">
    <property type="protein sequence ID" value="DBA03054.1"/>
    <property type="molecule type" value="Genomic_DNA"/>
</dbReference>
<feature type="region of interest" description="Disordered" evidence="1">
    <location>
        <begin position="239"/>
        <end position="259"/>
    </location>
</feature>
<comment type="caution">
    <text evidence="4">The sequence shown here is derived from an EMBL/GenBank/DDBJ whole genome shotgun (WGS) entry which is preliminary data.</text>
</comment>
<accession>A0AAV2ZAK1</accession>
<reference evidence="4" key="2">
    <citation type="journal article" date="2023" name="Microbiol Resour">
        <title>Decontamination and Annotation of the Draft Genome Sequence of the Oomycete Lagenidium giganteum ARSEF 373.</title>
        <authorList>
            <person name="Morgan W.R."/>
            <person name="Tartar A."/>
        </authorList>
    </citation>
    <scope>NUCLEOTIDE SEQUENCE</scope>
    <source>
        <strain evidence="4">ARSEF 373</strain>
    </source>
</reference>
<evidence type="ECO:0000313" key="4">
    <source>
        <dbReference type="EMBL" id="DBA03054.1"/>
    </source>
</evidence>
<name>A0AAV2ZAK1_9STRA</name>
<dbReference type="InterPro" id="IPR013103">
    <property type="entry name" value="RVT_2"/>
</dbReference>
<gene>
    <name evidence="4" type="ORF">N0F65_003242</name>
</gene>
<dbReference type="Pfam" id="PF07727">
    <property type="entry name" value="RVT_2"/>
    <property type="match status" value="1"/>
</dbReference>
<evidence type="ECO:0000259" key="2">
    <source>
        <dbReference type="Pfam" id="PF07727"/>
    </source>
</evidence>
<feature type="domain" description="Retroviral polymerase SH3-like" evidence="3">
    <location>
        <begin position="9"/>
        <end position="70"/>
    </location>
</feature>
<sequence length="259" mass="28954">MHFLKGFGCAAFVRIHARYRDKFDPRAKRCMYVGIPSQKKGYRLLDLDTHTIVYSRDATFDETTFPKLKNLTSPPDTPALPYTAHWPVSAPTTPPPLQSPVPHPVLPSVGDLFRQDYKFVTDPSTATESPPPAKRPRTYEAPTAENVLKQPPRVWYQTLSTFLISLGCHKLIKDQCVFMQTQHGLTSYIAVYVDDLLIIAPTVALVREIKPALHKRFSMTDLGEVNTYSGGRLKEIARSVRSSSMSTNTPSNCSIGSDT</sequence>
<evidence type="ECO:0000259" key="3">
    <source>
        <dbReference type="Pfam" id="PF25597"/>
    </source>
</evidence>
<feature type="compositionally biased region" description="Polar residues" evidence="1">
    <location>
        <begin position="240"/>
        <end position="259"/>
    </location>
</feature>
<protein>
    <recommendedName>
        <fullName evidence="6">Reverse transcriptase Ty1/copia-type domain-containing protein</fullName>
    </recommendedName>
</protein>
<reference evidence="4" key="1">
    <citation type="submission" date="2022-11" db="EMBL/GenBank/DDBJ databases">
        <authorList>
            <person name="Morgan W.R."/>
            <person name="Tartar A."/>
        </authorList>
    </citation>
    <scope>NUCLEOTIDE SEQUENCE</scope>
    <source>
        <strain evidence="4">ARSEF 373</strain>
    </source>
</reference>
<evidence type="ECO:0000313" key="5">
    <source>
        <dbReference type="Proteomes" id="UP001146120"/>
    </source>
</evidence>
<dbReference type="Pfam" id="PF25597">
    <property type="entry name" value="SH3_retrovirus"/>
    <property type="match status" value="1"/>
</dbReference>
<organism evidence="4 5">
    <name type="scientific">Lagenidium giganteum</name>
    <dbReference type="NCBI Taxonomy" id="4803"/>
    <lineage>
        <taxon>Eukaryota</taxon>
        <taxon>Sar</taxon>
        <taxon>Stramenopiles</taxon>
        <taxon>Oomycota</taxon>
        <taxon>Peronosporomycetes</taxon>
        <taxon>Pythiales</taxon>
        <taxon>Pythiaceae</taxon>
    </lineage>
</organism>
<dbReference type="Proteomes" id="UP001146120">
    <property type="component" value="Unassembled WGS sequence"/>
</dbReference>
<dbReference type="AlphaFoldDB" id="A0AAV2ZAK1"/>
<keyword evidence="5" id="KW-1185">Reference proteome</keyword>
<evidence type="ECO:0000256" key="1">
    <source>
        <dbReference type="SAM" id="MobiDB-lite"/>
    </source>
</evidence>
<evidence type="ECO:0008006" key="6">
    <source>
        <dbReference type="Google" id="ProtNLM"/>
    </source>
</evidence>
<dbReference type="InterPro" id="IPR057670">
    <property type="entry name" value="SH3_retrovirus"/>
</dbReference>